<evidence type="ECO:0000313" key="3">
    <source>
        <dbReference type="Proteomes" id="UP000326354"/>
    </source>
</evidence>
<dbReference type="SUPFAM" id="SSF53474">
    <property type="entry name" value="alpha/beta-Hydrolases"/>
    <property type="match status" value="1"/>
</dbReference>
<evidence type="ECO:0000256" key="1">
    <source>
        <dbReference type="SAM" id="Phobius"/>
    </source>
</evidence>
<protein>
    <recommendedName>
        <fullName evidence="4">Serine hydrolase FSH domain-containing protein</fullName>
    </recommendedName>
</protein>
<accession>A0A5S9F5Y8</accession>
<keyword evidence="1" id="KW-0472">Membrane</keyword>
<dbReference type="Pfam" id="PF00756">
    <property type="entry name" value="Esterase"/>
    <property type="match status" value="1"/>
</dbReference>
<evidence type="ECO:0008006" key="4">
    <source>
        <dbReference type="Google" id="ProtNLM"/>
    </source>
</evidence>
<dbReference type="EMBL" id="AP019860">
    <property type="protein sequence ID" value="BBM87336.1"/>
    <property type="molecule type" value="Genomic_DNA"/>
</dbReference>
<keyword evidence="1" id="KW-1133">Transmembrane helix</keyword>
<dbReference type="KEGG" id="uam:UABAM_05745"/>
<reference evidence="2 3" key="1">
    <citation type="submission" date="2019-08" db="EMBL/GenBank/DDBJ databases">
        <title>Complete genome sequence of Candidatus Uab amorphum.</title>
        <authorList>
            <person name="Shiratori T."/>
            <person name="Suzuki S."/>
            <person name="Kakizawa Y."/>
            <person name="Ishida K."/>
        </authorList>
    </citation>
    <scope>NUCLEOTIDE SEQUENCE [LARGE SCALE GENOMIC DNA]</scope>
    <source>
        <strain evidence="2 3">SRT547</strain>
    </source>
</reference>
<dbReference type="Proteomes" id="UP000326354">
    <property type="component" value="Chromosome"/>
</dbReference>
<feature type="transmembrane region" description="Helical" evidence="1">
    <location>
        <begin position="62"/>
        <end position="95"/>
    </location>
</feature>
<dbReference type="InterPro" id="IPR000801">
    <property type="entry name" value="Esterase-like"/>
</dbReference>
<keyword evidence="3" id="KW-1185">Reference proteome</keyword>
<dbReference type="InterPro" id="IPR029058">
    <property type="entry name" value="AB_hydrolase_fold"/>
</dbReference>
<keyword evidence="1" id="KW-0812">Transmembrane</keyword>
<dbReference type="Gene3D" id="3.40.50.1820">
    <property type="entry name" value="alpha/beta hydrolase"/>
    <property type="match status" value="1"/>
</dbReference>
<evidence type="ECO:0000313" key="2">
    <source>
        <dbReference type="EMBL" id="BBM87336.1"/>
    </source>
</evidence>
<dbReference type="AlphaFoldDB" id="A0A5S9F5Y8"/>
<proteinExistence type="predicted"/>
<gene>
    <name evidence="2" type="ORF">UABAM_05745</name>
</gene>
<name>A0A5S9F5Y8_UABAM</name>
<sequence>MSENRKVIFMHGLESGLQGKKSHYLHSHFANTYTPDMQMSLLNVRKKHSVLRNICKTKLFRVWFVLLLLCVTISCFMSTTHTIVSFVIGILVFLAVKKHLIQRALDISLQQCVTVQSNALQEFQPHIVVGSSWGGLVALICLSQNAHSCPVILIAPPVKMILNKIDPSEKKWLNMCEMAKQHSDQIYIVHGEKDQTVPLEDSQEFIEKAGGILQVIPGGDHSLNDSLLEDDTPYALKNIITNLR</sequence>
<organism evidence="2 3">
    <name type="scientific">Uabimicrobium amorphum</name>
    <dbReference type="NCBI Taxonomy" id="2596890"/>
    <lineage>
        <taxon>Bacteria</taxon>
        <taxon>Pseudomonadati</taxon>
        <taxon>Planctomycetota</taxon>
        <taxon>Candidatus Uabimicrobiia</taxon>
        <taxon>Candidatus Uabimicrobiales</taxon>
        <taxon>Candidatus Uabimicrobiaceae</taxon>
        <taxon>Candidatus Uabimicrobium</taxon>
    </lineage>
</organism>